<dbReference type="EMBL" id="CP042191">
    <property type="protein sequence ID" value="QDS72424.1"/>
    <property type="molecule type" value="Genomic_DNA"/>
</dbReference>
<reference evidence="3 4" key="1">
    <citation type="submission" date="2019-07" db="EMBL/GenBank/DDBJ databases">
        <title>Finished genome of Venturia effusa.</title>
        <authorList>
            <person name="Young C.A."/>
            <person name="Cox M.P."/>
            <person name="Ganley A.R.D."/>
            <person name="David W.J."/>
        </authorList>
    </citation>
    <scope>NUCLEOTIDE SEQUENCE [LARGE SCALE GENOMIC DNA]</scope>
    <source>
        <strain evidence="4">albino</strain>
    </source>
</reference>
<dbReference type="PANTHER" id="PTHR34598">
    <property type="entry name" value="BLL6449 PROTEIN"/>
    <property type="match status" value="1"/>
</dbReference>
<keyword evidence="4" id="KW-1185">Reference proteome</keyword>
<feature type="region of interest" description="Disordered" evidence="2">
    <location>
        <begin position="1"/>
        <end position="33"/>
    </location>
</feature>
<comment type="similarity">
    <text evidence="1">Belongs to the asaB hydroxylase/desaturase family.</text>
</comment>
<evidence type="ECO:0000313" key="4">
    <source>
        <dbReference type="Proteomes" id="UP000316270"/>
    </source>
</evidence>
<evidence type="ECO:0000256" key="1">
    <source>
        <dbReference type="ARBA" id="ARBA00023604"/>
    </source>
</evidence>
<dbReference type="InterPro" id="IPR044053">
    <property type="entry name" value="AsaB-like"/>
</dbReference>
<gene>
    <name evidence="3" type="ORF">FKW77_009159</name>
</gene>
<proteinExistence type="inferred from homology"/>
<feature type="compositionally biased region" description="Low complexity" evidence="2">
    <location>
        <begin position="19"/>
        <end position="28"/>
    </location>
</feature>
<protein>
    <recommendedName>
        <fullName evidence="5">7alpha-cephem-methoxylase P8 chain</fullName>
    </recommendedName>
</protein>
<accession>A0A517L9W7</accession>
<dbReference type="STRING" id="50376.A0A517L9W7"/>
<organism evidence="3 4">
    <name type="scientific">Venturia effusa</name>
    <dbReference type="NCBI Taxonomy" id="50376"/>
    <lineage>
        <taxon>Eukaryota</taxon>
        <taxon>Fungi</taxon>
        <taxon>Dikarya</taxon>
        <taxon>Ascomycota</taxon>
        <taxon>Pezizomycotina</taxon>
        <taxon>Dothideomycetes</taxon>
        <taxon>Pleosporomycetidae</taxon>
        <taxon>Venturiales</taxon>
        <taxon>Venturiaceae</taxon>
        <taxon>Venturia</taxon>
    </lineage>
</organism>
<dbReference type="GO" id="GO:0016491">
    <property type="term" value="F:oxidoreductase activity"/>
    <property type="evidence" value="ECO:0007669"/>
    <property type="project" value="InterPro"/>
</dbReference>
<evidence type="ECO:0000313" key="3">
    <source>
        <dbReference type="EMBL" id="QDS72424.1"/>
    </source>
</evidence>
<name>A0A517L9W7_9PEZI</name>
<dbReference type="OrthoDB" id="412788at2759"/>
<dbReference type="PANTHER" id="PTHR34598:SF1">
    <property type="entry name" value="PUTATIVE (AFU_ORTHOLOGUE AFUA_3G13140)-RELATED"/>
    <property type="match status" value="1"/>
</dbReference>
<evidence type="ECO:0000256" key="2">
    <source>
        <dbReference type="SAM" id="MobiDB-lite"/>
    </source>
</evidence>
<sequence>MSTTTTAFQPTPAHQLHNSQSQSTTTTSKDLKIPRGSVTAPLSFYTPPEDGSKPYNYAGPWADNPPHGIPRNFSSEDHDVTISDLRGQESSFNLDANAFAAVKNVPSAMKYRDWESDETIEKVYYAEVEKLLLDSLPGSSRIFLFDHTIRRPGTNRQPVSRVHIDQTAKSTQARVKHHLGDEAEELLKGRYRIVNVWRPLNGPVYASPLAVADSASVLDEDLVGVEHRYPDRTGETAAVKYNKSQKWYYWSGMENNERLFLKCYDSDELVGAHGRVPHTAFVDPRTPEGAPGRESIEVRALVFG</sequence>
<dbReference type="NCBIfam" id="NF041278">
    <property type="entry name" value="CmcJ_NvfI_EfuI"/>
    <property type="match status" value="1"/>
</dbReference>
<dbReference type="AlphaFoldDB" id="A0A517L9W7"/>
<evidence type="ECO:0008006" key="5">
    <source>
        <dbReference type="Google" id="ProtNLM"/>
    </source>
</evidence>
<dbReference type="Proteomes" id="UP000316270">
    <property type="component" value="Chromosome 7"/>
</dbReference>